<evidence type="ECO:0000313" key="4">
    <source>
        <dbReference type="Proteomes" id="UP000295636"/>
    </source>
</evidence>
<sequence length="245" mass="26561">MQIEHGHSFKGKRVVILGGTSGIGFATAEAAAREGAYLVVVSSKKEKVDRAVSRLPEGTEGYAVDLTNEEQVRKFFSNIGEFDHLVFTAGDPMMIENLDTTDVETAQQLFNLRYWGAFMAAKYGSRNIRRGGSITLTSGVAGARPQKGVTVAASICGAVESLTRALAVELSPLRVNTVCFGIMRTEFWNDVPEEHRNTMYENVGESLPVGRIGEPEDGAVAFLYLMRENYSTGQIVVVDGGSTLV</sequence>
<evidence type="ECO:0000256" key="1">
    <source>
        <dbReference type="ARBA" id="ARBA00006484"/>
    </source>
</evidence>
<dbReference type="InterPro" id="IPR036291">
    <property type="entry name" value="NAD(P)-bd_dom_sf"/>
</dbReference>
<reference evidence="3 4" key="1">
    <citation type="submission" date="2019-03" db="EMBL/GenBank/DDBJ databases">
        <title>This is whole genome sequence of Paenibacillus sp MS74 strain.</title>
        <authorList>
            <person name="Trinh H.N."/>
        </authorList>
    </citation>
    <scope>NUCLEOTIDE SEQUENCE [LARGE SCALE GENOMIC DNA]</scope>
    <source>
        <strain evidence="3 4">MS74</strain>
    </source>
</reference>
<dbReference type="Proteomes" id="UP000295636">
    <property type="component" value="Unassembled WGS sequence"/>
</dbReference>
<dbReference type="Pfam" id="PF13561">
    <property type="entry name" value="adh_short_C2"/>
    <property type="match status" value="1"/>
</dbReference>
<dbReference type="AlphaFoldDB" id="A0A4R5KBJ6"/>
<dbReference type="EMBL" id="SMRT01000028">
    <property type="protein sequence ID" value="TDF91360.1"/>
    <property type="molecule type" value="Genomic_DNA"/>
</dbReference>
<dbReference type="InterPro" id="IPR002347">
    <property type="entry name" value="SDR_fam"/>
</dbReference>
<name>A0A4R5KBJ6_9BACL</name>
<dbReference type="PANTHER" id="PTHR43477:SF1">
    <property type="entry name" value="DIHYDROANTICAPSIN 7-DEHYDROGENASE"/>
    <property type="match status" value="1"/>
</dbReference>
<gene>
    <name evidence="3" type="ORF">E1757_32985</name>
</gene>
<comment type="caution">
    <text evidence="3">The sequence shown here is derived from an EMBL/GenBank/DDBJ whole genome shotgun (WGS) entry which is preliminary data.</text>
</comment>
<evidence type="ECO:0000256" key="2">
    <source>
        <dbReference type="ARBA" id="ARBA00023002"/>
    </source>
</evidence>
<proteinExistence type="inferred from homology"/>
<protein>
    <submittedName>
        <fullName evidence="3">SDR family oxidoreductase</fullName>
    </submittedName>
</protein>
<dbReference type="RefSeq" id="WP_133236301.1">
    <property type="nucleotide sequence ID" value="NZ_SMRT01000028.1"/>
</dbReference>
<dbReference type="Gene3D" id="3.40.50.720">
    <property type="entry name" value="NAD(P)-binding Rossmann-like Domain"/>
    <property type="match status" value="1"/>
</dbReference>
<evidence type="ECO:0000313" key="3">
    <source>
        <dbReference type="EMBL" id="TDF91360.1"/>
    </source>
</evidence>
<keyword evidence="2" id="KW-0560">Oxidoreductase</keyword>
<dbReference type="OrthoDB" id="9806974at2"/>
<keyword evidence="4" id="KW-1185">Reference proteome</keyword>
<dbReference type="PANTHER" id="PTHR43477">
    <property type="entry name" value="DIHYDROANTICAPSIN 7-DEHYDROGENASE"/>
    <property type="match status" value="1"/>
</dbReference>
<organism evidence="3 4">
    <name type="scientific">Paenibacillus piri</name>
    <dbReference type="NCBI Taxonomy" id="2547395"/>
    <lineage>
        <taxon>Bacteria</taxon>
        <taxon>Bacillati</taxon>
        <taxon>Bacillota</taxon>
        <taxon>Bacilli</taxon>
        <taxon>Bacillales</taxon>
        <taxon>Paenibacillaceae</taxon>
        <taxon>Paenibacillus</taxon>
    </lineage>
</organism>
<dbReference type="InterPro" id="IPR051122">
    <property type="entry name" value="SDR_DHRS6-like"/>
</dbReference>
<comment type="similarity">
    <text evidence="1">Belongs to the short-chain dehydrogenases/reductases (SDR) family.</text>
</comment>
<dbReference type="GO" id="GO:0016491">
    <property type="term" value="F:oxidoreductase activity"/>
    <property type="evidence" value="ECO:0007669"/>
    <property type="project" value="UniProtKB-KW"/>
</dbReference>
<accession>A0A4R5KBJ6</accession>
<dbReference type="SUPFAM" id="SSF51735">
    <property type="entry name" value="NAD(P)-binding Rossmann-fold domains"/>
    <property type="match status" value="1"/>
</dbReference>
<dbReference type="PRINTS" id="PR00081">
    <property type="entry name" value="GDHRDH"/>
</dbReference>